<dbReference type="GO" id="GO:0004112">
    <property type="term" value="F:cyclic-nucleotide phosphodiesterase activity"/>
    <property type="evidence" value="ECO:0007669"/>
    <property type="project" value="InterPro"/>
</dbReference>
<feature type="domain" description="Calcineurin-like phosphoesterase" evidence="6">
    <location>
        <begin position="14"/>
        <end position="212"/>
    </location>
</feature>
<dbReference type="AlphaFoldDB" id="A0A934SGF1"/>
<keyword evidence="3" id="KW-0408">Iron</keyword>
<feature type="compositionally biased region" description="Polar residues" evidence="5">
    <location>
        <begin position="326"/>
        <end position="335"/>
    </location>
</feature>
<dbReference type="EMBL" id="JAEPES010000001">
    <property type="protein sequence ID" value="MBK4346161.1"/>
    <property type="molecule type" value="Genomic_DNA"/>
</dbReference>
<dbReference type="PANTHER" id="PTHR42988:SF2">
    <property type="entry name" value="CYCLIC NUCLEOTIDE PHOSPHODIESTERASE CBUA0032-RELATED"/>
    <property type="match status" value="1"/>
</dbReference>
<dbReference type="RefSeq" id="WP_200554517.1">
    <property type="nucleotide sequence ID" value="NZ_JAEPES010000001.1"/>
</dbReference>
<reference evidence="7" key="1">
    <citation type="submission" date="2021-01" db="EMBL/GenBank/DDBJ databases">
        <title>Lacisediminihabitans sp. nov. strain G11-30, isolated from Antarctic Soil.</title>
        <authorList>
            <person name="Li J."/>
        </authorList>
    </citation>
    <scope>NUCLEOTIDE SEQUENCE</scope>
    <source>
        <strain evidence="7">G11-30</strain>
    </source>
</reference>
<name>A0A934SGF1_9MICO</name>
<dbReference type="InterPro" id="IPR029052">
    <property type="entry name" value="Metallo-depent_PP-like"/>
</dbReference>
<evidence type="ECO:0000256" key="1">
    <source>
        <dbReference type="ARBA" id="ARBA00022723"/>
    </source>
</evidence>
<organism evidence="7 8">
    <name type="scientific">Lacisediminihabitans changchengi</name>
    <dbReference type="NCBI Taxonomy" id="2787634"/>
    <lineage>
        <taxon>Bacteria</taxon>
        <taxon>Bacillati</taxon>
        <taxon>Actinomycetota</taxon>
        <taxon>Actinomycetes</taxon>
        <taxon>Micrococcales</taxon>
        <taxon>Microbacteriaceae</taxon>
        <taxon>Lacisediminihabitans</taxon>
    </lineage>
</organism>
<evidence type="ECO:0000256" key="5">
    <source>
        <dbReference type="SAM" id="MobiDB-lite"/>
    </source>
</evidence>
<keyword evidence="8" id="KW-1185">Reference proteome</keyword>
<dbReference type="InterPro" id="IPR004843">
    <property type="entry name" value="Calcineurin-like_PHP"/>
</dbReference>
<evidence type="ECO:0000256" key="3">
    <source>
        <dbReference type="ARBA" id="ARBA00023004"/>
    </source>
</evidence>
<dbReference type="PANTHER" id="PTHR42988">
    <property type="entry name" value="PHOSPHOHYDROLASE"/>
    <property type="match status" value="1"/>
</dbReference>
<protein>
    <submittedName>
        <fullName evidence="7">Phosphodiesterase</fullName>
    </submittedName>
</protein>
<gene>
    <name evidence="7" type="ORF">IV501_00805</name>
</gene>
<dbReference type="CDD" id="cd07402">
    <property type="entry name" value="MPP_GpdQ"/>
    <property type="match status" value="1"/>
</dbReference>
<comment type="caution">
    <text evidence="7">The sequence shown here is derived from an EMBL/GenBank/DDBJ whole genome shotgun (WGS) entry which is preliminary data.</text>
</comment>
<dbReference type="SUPFAM" id="SSF56300">
    <property type="entry name" value="Metallo-dependent phosphatases"/>
    <property type="match status" value="1"/>
</dbReference>
<sequence length="335" mass="36185">MTQFGQYPEPAHVIAHISDTHFLGGDRPLYGKIPSRENLIKAIEQLERSKTNPRAIVFTGDLADLAEPDAYRSLRSIVEPAAARMGAQVIWVMGNHDERFRFSIELLDEPLAEEDQTDAPQDRVYDIDGLRIIAIDSTVPGYHHGEITDAQLDWLRDVLSEPAPHGTILALHHPPIPTPIDLMALIELKDQSRLADVIRGTDVRGILGGHLHYTTHSVFAGVPVSVAAATCYTMDVAEPGDGLSGVDGAQAFNLVHVYDDQIVHSVVPIERFTQVSGFSGVFLDAIAAMSPEERLEAFSSKSSAFSVAEREASEPTSPIGAASPNEPASATGPAS</sequence>
<dbReference type="InterPro" id="IPR026575">
    <property type="entry name" value="GpdQ/CpdA-like"/>
</dbReference>
<dbReference type="InterPro" id="IPR050884">
    <property type="entry name" value="CNP_phosphodiesterase-III"/>
</dbReference>
<evidence type="ECO:0000256" key="4">
    <source>
        <dbReference type="ARBA" id="ARBA00025742"/>
    </source>
</evidence>
<evidence type="ECO:0000259" key="6">
    <source>
        <dbReference type="Pfam" id="PF00149"/>
    </source>
</evidence>
<comment type="similarity">
    <text evidence="4">Belongs to the cyclic nucleotide phosphodiesterase class-III family.</text>
</comment>
<feature type="region of interest" description="Disordered" evidence="5">
    <location>
        <begin position="306"/>
        <end position="335"/>
    </location>
</feature>
<dbReference type="Pfam" id="PF00149">
    <property type="entry name" value="Metallophos"/>
    <property type="match status" value="1"/>
</dbReference>
<keyword evidence="2" id="KW-0378">Hydrolase</keyword>
<dbReference type="GO" id="GO:0046872">
    <property type="term" value="F:metal ion binding"/>
    <property type="evidence" value="ECO:0007669"/>
    <property type="project" value="UniProtKB-KW"/>
</dbReference>
<accession>A0A934SGF1</accession>
<evidence type="ECO:0000313" key="7">
    <source>
        <dbReference type="EMBL" id="MBK4346161.1"/>
    </source>
</evidence>
<evidence type="ECO:0000256" key="2">
    <source>
        <dbReference type="ARBA" id="ARBA00022801"/>
    </source>
</evidence>
<keyword evidence="1" id="KW-0479">Metal-binding</keyword>
<dbReference type="Gene3D" id="3.60.21.10">
    <property type="match status" value="1"/>
</dbReference>
<dbReference type="Proteomes" id="UP000636458">
    <property type="component" value="Unassembled WGS sequence"/>
</dbReference>
<proteinExistence type="inferred from homology"/>
<evidence type="ECO:0000313" key="8">
    <source>
        <dbReference type="Proteomes" id="UP000636458"/>
    </source>
</evidence>